<organism evidence="2 3">
    <name type="scientific">Insolitispirillum peregrinum</name>
    <dbReference type="NCBI Taxonomy" id="80876"/>
    <lineage>
        <taxon>Bacteria</taxon>
        <taxon>Pseudomonadati</taxon>
        <taxon>Pseudomonadota</taxon>
        <taxon>Alphaproteobacteria</taxon>
        <taxon>Rhodospirillales</taxon>
        <taxon>Novispirillaceae</taxon>
        <taxon>Insolitispirillum</taxon>
    </lineage>
</organism>
<dbReference type="Proteomes" id="UP000185678">
    <property type="component" value="Unassembled WGS sequence"/>
</dbReference>
<accession>A0A1N7JV72</accession>
<dbReference type="EMBL" id="FTOA01000002">
    <property type="protein sequence ID" value="SIS53233.1"/>
    <property type="molecule type" value="Genomic_DNA"/>
</dbReference>
<dbReference type="STRING" id="80876.SAMN05421779_102482"/>
<gene>
    <name evidence="2" type="ORF">SAMN05421779_102482</name>
</gene>
<sequence>MYDDMFFYSIGGFALILLITFGLGGFLLYKVMRK</sequence>
<reference evidence="2 3" key="1">
    <citation type="submission" date="2017-01" db="EMBL/GenBank/DDBJ databases">
        <authorList>
            <person name="Mah S.A."/>
            <person name="Swanson W.J."/>
            <person name="Moy G.W."/>
            <person name="Vacquier V.D."/>
        </authorList>
    </citation>
    <scope>NUCLEOTIDE SEQUENCE [LARGE SCALE GENOMIC DNA]</scope>
    <source>
        <strain evidence="2 3">DSM 11589</strain>
    </source>
</reference>
<keyword evidence="1" id="KW-0472">Membrane</keyword>
<keyword evidence="1" id="KW-1133">Transmembrane helix</keyword>
<name>A0A1N7JV72_9PROT</name>
<keyword evidence="3" id="KW-1185">Reference proteome</keyword>
<evidence type="ECO:0000256" key="1">
    <source>
        <dbReference type="SAM" id="Phobius"/>
    </source>
</evidence>
<proteinExistence type="predicted"/>
<keyword evidence="1" id="KW-0812">Transmembrane</keyword>
<protein>
    <submittedName>
        <fullName evidence="2">Uncharacterized protein</fullName>
    </submittedName>
</protein>
<dbReference type="AlphaFoldDB" id="A0A1N7JV72"/>
<feature type="transmembrane region" description="Helical" evidence="1">
    <location>
        <begin position="6"/>
        <end position="29"/>
    </location>
</feature>
<evidence type="ECO:0000313" key="3">
    <source>
        <dbReference type="Proteomes" id="UP000185678"/>
    </source>
</evidence>
<evidence type="ECO:0000313" key="2">
    <source>
        <dbReference type="EMBL" id="SIS53233.1"/>
    </source>
</evidence>